<proteinExistence type="predicted"/>
<evidence type="ECO:0000313" key="2">
    <source>
        <dbReference type="Proteomes" id="UP000005954"/>
    </source>
</evidence>
<accession>A3SMS0</accession>
<organism evidence="1 2">
    <name type="scientific">Roseovarius nubinhibens (strain ATCC BAA-591 / DSM 15170 / ISM)</name>
    <dbReference type="NCBI Taxonomy" id="89187"/>
    <lineage>
        <taxon>Bacteria</taxon>
        <taxon>Pseudomonadati</taxon>
        <taxon>Pseudomonadota</taxon>
        <taxon>Alphaproteobacteria</taxon>
        <taxon>Rhodobacterales</taxon>
        <taxon>Roseobacteraceae</taxon>
        <taxon>Roseovarius</taxon>
    </lineage>
</organism>
<protein>
    <submittedName>
        <fullName evidence="1">Uncharacterized protein</fullName>
    </submittedName>
</protein>
<dbReference type="AlphaFoldDB" id="A3SMS0"/>
<dbReference type="EMBL" id="AALY01000002">
    <property type="protein sequence ID" value="EAP75760.1"/>
    <property type="molecule type" value="Genomic_DNA"/>
</dbReference>
<gene>
    <name evidence="1" type="ORF">ISM_12880</name>
</gene>
<reference evidence="1 2" key="1">
    <citation type="submission" date="2005-12" db="EMBL/GenBank/DDBJ databases">
        <authorList>
            <person name="Moran M.A."/>
            <person name="Ferriera S."/>
            <person name="Johnson J."/>
            <person name="Kravitz S."/>
            <person name="Halpern A."/>
            <person name="Remington K."/>
            <person name="Beeson K."/>
            <person name="Tran B."/>
            <person name="Rogers Y.-H."/>
            <person name="Friedman R."/>
            <person name="Venter J.C."/>
        </authorList>
    </citation>
    <scope>NUCLEOTIDE SEQUENCE [LARGE SCALE GENOMIC DNA]</scope>
    <source>
        <strain evidence="2">ATCC BAA-591 / DSM 15170 / ISM</strain>
    </source>
</reference>
<dbReference type="Proteomes" id="UP000005954">
    <property type="component" value="Unassembled WGS sequence"/>
</dbReference>
<comment type="caution">
    <text evidence="1">The sequence shown here is derived from an EMBL/GenBank/DDBJ whole genome shotgun (WGS) entry which is preliminary data.</text>
</comment>
<evidence type="ECO:0000313" key="1">
    <source>
        <dbReference type="EMBL" id="EAP75760.1"/>
    </source>
</evidence>
<name>A3SMS0_ROSNI</name>
<dbReference type="HOGENOM" id="CLU_3391149_0_0_5"/>
<keyword evidence="2" id="KW-1185">Reference proteome</keyword>
<sequence>MKMLDDLLIEQNRHLPSRNSFVGMPHLNRLKE</sequence>